<organism evidence="2 3">
    <name type="scientific">Polyplax serrata</name>
    <name type="common">Common mouse louse</name>
    <dbReference type="NCBI Taxonomy" id="468196"/>
    <lineage>
        <taxon>Eukaryota</taxon>
        <taxon>Metazoa</taxon>
        <taxon>Ecdysozoa</taxon>
        <taxon>Arthropoda</taxon>
        <taxon>Hexapoda</taxon>
        <taxon>Insecta</taxon>
        <taxon>Pterygota</taxon>
        <taxon>Neoptera</taxon>
        <taxon>Paraneoptera</taxon>
        <taxon>Psocodea</taxon>
        <taxon>Troctomorpha</taxon>
        <taxon>Phthiraptera</taxon>
        <taxon>Anoplura</taxon>
        <taxon>Polyplacidae</taxon>
        <taxon>Polyplax</taxon>
    </lineage>
</organism>
<reference evidence="2 3" key="1">
    <citation type="submission" date="2023-10" db="EMBL/GenBank/DDBJ databases">
        <title>Genomes of two closely related lineages of the louse Polyplax serrata with different host specificities.</title>
        <authorList>
            <person name="Martinu J."/>
            <person name="Tarabai H."/>
            <person name="Stefka J."/>
            <person name="Hypsa V."/>
        </authorList>
    </citation>
    <scope>NUCLEOTIDE SEQUENCE [LARGE SCALE GENOMIC DNA]</scope>
    <source>
        <strain evidence="2">HR10_N</strain>
    </source>
</reference>
<accession>A0AAN8SFB6</accession>
<name>A0AAN8SFB6_POLSC</name>
<evidence type="ECO:0000313" key="2">
    <source>
        <dbReference type="EMBL" id="KAK6645494.1"/>
    </source>
</evidence>
<evidence type="ECO:0000256" key="1">
    <source>
        <dbReference type="SAM" id="MobiDB-lite"/>
    </source>
</evidence>
<gene>
    <name evidence="2" type="ORF">RUM43_001771</name>
</gene>
<dbReference type="Proteomes" id="UP001372834">
    <property type="component" value="Unassembled WGS sequence"/>
</dbReference>
<evidence type="ECO:0000313" key="3">
    <source>
        <dbReference type="Proteomes" id="UP001372834"/>
    </source>
</evidence>
<dbReference type="AlphaFoldDB" id="A0AAN8SFB6"/>
<dbReference type="EMBL" id="JAWJWE010000001">
    <property type="protein sequence ID" value="KAK6645494.1"/>
    <property type="molecule type" value="Genomic_DNA"/>
</dbReference>
<proteinExistence type="predicted"/>
<sequence length="109" mass="11925">MFQLCIFKIRRHFFEGIKKSVGREEEEEVAARAAIAAAAAAAASKDARAKKGKKKEESNGLESAKGEKSPGVCPPRFRGSSGPFVTRRMKRLPSSSSTTDADEHFVHFL</sequence>
<feature type="compositionally biased region" description="Basic and acidic residues" evidence="1">
    <location>
        <begin position="45"/>
        <end position="68"/>
    </location>
</feature>
<feature type="region of interest" description="Disordered" evidence="1">
    <location>
        <begin position="45"/>
        <end position="109"/>
    </location>
</feature>
<comment type="caution">
    <text evidence="2">The sequence shown here is derived from an EMBL/GenBank/DDBJ whole genome shotgun (WGS) entry which is preliminary data.</text>
</comment>
<protein>
    <submittedName>
        <fullName evidence="2">Uncharacterized protein</fullName>
    </submittedName>
</protein>